<keyword evidence="2 6" id="KW-0812">Transmembrane</keyword>
<keyword evidence="5" id="KW-0479">Metal-binding</keyword>
<evidence type="ECO:0000313" key="9">
    <source>
        <dbReference type="Proteomes" id="UP000033519"/>
    </source>
</evidence>
<name>A0A0F5Q1Q0_9HYPH</name>
<dbReference type="STRING" id="728005.SAMN04488059_1459"/>
<keyword evidence="4 6" id="KW-0472">Membrane</keyword>
<dbReference type="AlphaFoldDB" id="A0A0F5Q1Q0"/>
<feature type="transmembrane region" description="Helical" evidence="6">
    <location>
        <begin position="17"/>
        <end position="39"/>
    </location>
</feature>
<feature type="transmembrane region" description="Helical" evidence="6">
    <location>
        <begin position="51"/>
        <end position="69"/>
    </location>
</feature>
<dbReference type="OrthoDB" id="9813689at2"/>
<feature type="transmembrane region" description="Helical" evidence="6">
    <location>
        <begin position="192"/>
        <end position="214"/>
    </location>
</feature>
<dbReference type="EMBL" id="LAPV01000017">
    <property type="protein sequence ID" value="KKC34546.1"/>
    <property type="molecule type" value="Genomic_DNA"/>
</dbReference>
<dbReference type="PANTHER" id="PTHR20855">
    <property type="entry name" value="ADIPOR/PROGESTIN RECEPTOR-RELATED"/>
    <property type="match status" value="1"/>
</dbReference>
<keyword evidence="3 6" id="KW-1133">Transmembrane helix</keyword>
<evidence type="ECO:0000256" key="6">
    <source>
        <dbReference type="SAM" id="Phobius"/>
    </source>
</evidence>
<gene>
    <name evidence="8" type="ORF">SAMN04488059_1459</name>
    <name evidence="7" type="ORF">WH91_02285</name>
</gene>
<evidence type="ECO:0000313" key="10">
    <source>
        <dbReference type="Proteomes" id="UP000182258"/>
    </source>
</evidence>
<protein>
    <submittedName>
        <fullName evidence="8">Hemolysin III</fullName>
    </submittedName>
</protein>
<feature type="binding site" evidence="5">
    <location>
        <position position="193"/>
    </location>
    <ligand>
        <name>Zn(2+)</name>
        <dbReference type="ChEBI" id="CHEBI:29105"/>
    </ligand>
</feature>
<evidence type="ECO:0000256" key="5">
    <source>
        <dbReference type="PIRSR" id="PIRSR604254-1"/>
    </source>
</evidence>
<dbReference type="PANTHER" id="PTHR20855:SF3">
    <property type="entry name" value="LD03007P"/>
    <property type="match status" value="1"/>
</dbReference>
<feature type="transmembrane region" description="Helical" evidence="6">
    <location>
        <begin position="81"/>
        <end position="102"/>
    </location>
</feature>
<keyword evidence="9" id="KW-1185">Reference proteome</keyword>
<dbReference type="PATRIC" id="fig|728005.3.peg.2131"/>
<dbReference type="InterPro" id="IPR004254">
    <property type="entry name" value="AdipoR/HlyIII-related"/>
</dbReference>
<accession>A0A0F5Q1Q0</accession>
<reference evidence="8 10" key="2">
    <citation type="submission" date="2016-10" db="EMBL/GenBank/DDBJ databases">
        <authorList>
            <person name="de Groot N.N."/>
        </authorList>
    </citation>
    <scope>NUCLEOTIDE SEQUENCE [LARGE SCALE GENOMIC DNA]</scope>
    <source>
        <strain evidence="8 10">CGMCC 1.10210</strain>
    </source>
</reference>
<dbReference type="EMBL" id="FOMB01000045">
    <property type="protein sequence ID" value="SFD35883.1"/>
    <property type="molecule type" value="Genomic_DNA"/>
</dbReference>
<proteinExistence type="predicted"/>
<feature type="transmembrane region" description="Helical" evidence="6">
    <location>
        <begin position="108"/>
        <end position="128"/>
    </location>
</feature>
<keyword evidence="5" id="KW-0862">Zinc</keyword>
<dbReference type="GO" id="GO:0016020">
    <property type="term" value="C:membrane"/>
    <property type="evidence" value="ECO:0007669"/>
    <property type="project" value="UniProtKB-SubCell"/>
</dbReference>
<dbReference type="GO" id="GO:0046872">
    <property type="term" value="F:metal ion binding"/>
    <property type="evidence" value="ECO:0007669"/>
    <property type="project" value="UniProtKB-KW"/>
</dbReference>
<evidence type="ECO:0000256" key="3">
    <source>
        <dbReference type="ARBA" id="ARBA00022989"/>
    </source>
</evidence>
<dbReference type="RefSeq" id="WP_046169403.1">
    <property type="nucleotide sequence ID" value="NZ_FOMB01000045.1"/>
</dbReference>
<evidence type="ECO:0000313" key="7">
    <source>
        <dbReference type="EMBL" id="KKC34546.1"/>
    </source>
</evidence>
<sequence length="216" mass="23330">MVALPHYPSAQARSADLFIHLLGLSLAIIGGVILLWMAIQDPAPSRLAVTAVYSIGAVCMFGFSTAYNFAPAKWKPFLRRLDHVGIFLMIAATYTPFTAYLLSGAWAWSLTASLWFLAGLGILGKIFLPPISQKVWVPIYLGLAWIGAIAAIPLADNTSGVVLWLLALGGIFYSAGVLFYTNKRLEFAKAIWHGHVVAAASTHWAAVLVGLFVVRS</sequence>
<dbReference type="Proteomes" id="UP000033519">
    <property type="component" value="Unassembled WGS sequence"/>
</dbReference>
<organism evidence="8 10">
    <name type="scientific">Devosia psychrophila</name>
    <dbReference type="NCBI Taxonomy" id="728005"/>
    <lineage>
        <taxon>Bacteria</taxon>
        <taxon>Pseudomonadati</taxon>
        <taxon>Pseudomonadota</taxon>
        <taxon>Alphaproteobacteria</taxon>
        <taxon>Hyphomicrobiales</taxon>
        <taxon>Devosiaceae</taxon>
        <taxon>Devosia</taxon>
    </lineage>
</organism>
<feature type="transmembrane region" description="Helical" evidence="6">
    <location>
        <begin position="161"/>
        <end position="180"/>
    </location>
</feature>
<dbReference type="Proteomes" id="UP000182258">
    <property type="component" value="Unassembled WGS sequence"/>
</dbReference>
<comment type="subcellular location">
    <subcellularLocation>
        <location evidence="1">Membrane</location>
        <topology evidence="1">Multi-pass membrane protein</topology>
    </subcellularLocation>
</comment>
<evidence type="ECO:0000256" key="1">
    <source>
        <dbReference type="ARBA" id="ARBA00004141"/>
    </source>
</evidence>
<evidence type="ECO:0000313" key="8">
    <source>
        <dbReference type="EMBL" id="SFD35883.1"/>
    </source>
</evidence>
<evidence type="ECO:0000256" key="4">
    <source>
        <dbReference type="ARBA" id="ARBA00023136"/>
    </source>
</evidence>
<dbReference type="Pfam" id="PF03006">
    <property type="entry name" value="HlyIII"/>
    <property type="match status" value="1"/>
</dbReference>
<feature type="transmembrane region" description="Helical" evidence="6">
    <location>
        <begin position="135"/>
        <end position="155"/>
    </location>
</feature>
<evidence type="ECO:0000256" key="2">
    <source>
        <dbReference type="ARBA" id="ARBA00022692"/>
    </source>
</evidence>
<reference evidence="7 9" key="1">
    <citation type="submission" date="2015-03" db="EMBL/GenBank/DDBJ databases">
        <authorList>
            <person name="Lepp D."/>
            <person name="Hassan Y.I."/>
            <person name="Li X.-Z."/>
            <person name="Zhou T."/>
        </authorList>
    </citation>
    <scope>NUCLEOTIDE SEQUENCE [LARGE SCALE GENOMIC DNA]</scope>
    <source>
        <strain evidence="7 9">Cr7-05</strain>
    </source>
</reference>